<evidence type="ECO:0000256" key="1">
    <source>
        <dbReference type="ARBA" id="ARBA00004123"/>
    </source>
</evidence>
<feature type="domain" description="Chromatin assembly factor 1 subunit A dimerization" evidence="9">
    <location>
        <begin position="433"/>
        <end position="500"/>
    </location>
</feature>
<reference evidence="10 11" key="1">
    <citation type="submission" date="2023-03" db="EMBL/GenBank/DDBJ databases">
        <title>Genome sequence of Lichtheimia ornata CBS 291.66.</title>
        <authorList>
            <person name="Mohabir J.T."/>
            <person name="Shea T.P."/>
            <person name="Kurbessoian T."/>
            <person name="Berby B."/>
            <person name="Fontaine J."/>
            <person name="Livny J."/>
            <person name="Gnirke A."/>
            <person name="Stajich J.E."/>
            <person name="Cuomo C.A."/>
        </authorList>
    </citation>
    <scope>NUCLEOTIDE SEQUENCE [LARGE SCALE GENOMIC DNA]</scope>
    <source>
        <strain evidence="10">CBS 291.66</strain>
    </source>
</reference>
<proteinExistence type="predicted"/>
<gene>
    <name evidence="10" type="ORF">O0I10_007115</name>
</gene>
<keyword evidence="5" id="KW-0234">DNA repair</keyword>
<keyword evidence="11" id="KW-1185">Reference proteome</keyword>
<dbReference type="InterPro" id="IPR022043">
    <property type="entry name" value="CAF1A_DD"/>
</dbReference>
<dbReference type="Pfam" id="PF12253">
    <property type="entry name" value="CAF1A_dimeriz"/>
    <property type="match status" value="1"/>
</dbReference>
<feature type="region of interest" description="Disordered" evidence="7">
    <location>
        <begin position="589"/>
        <end position="610"/>
    </location>
</feature>
<evidence type="ECO:0000313" key="11">
    <source>
        <dbReference type="Proteomes" id="UP001234581"/>
    </source>
</evidence>
<organism evidence="10 11">
    <name type="scientific">Lichtheimia ornata</name>
    <dbReference type="NCBI Taxonomy" id="688661"/>
    <lineage>
        <taxon>Eukaryota</taxon>
        <taxon>Fungi</taxon>
        <taxon>Fungi incertae sedis</taxon>
        <taxon>Mucoromycota</taxon>
        <taxon>Mucoromycotina</taxon>
        <taxon>Mucoromycetes</taxon>
        <taxon>Mucorales</taxon>
        <taxon>Lichtheimiaceae</taxon>
        <taxon>Lichtheimia</taxon>
    </lineage>
</organism>
<feature type="compositionally biased region" description="Acidic residues" evidence="7">
    <location>
        <begin position="477"/>
        <end position="507"/>
    </location>
</feature>
<name>A0AAD7V203_9FUNG</name>
<dbReference type="GO" id="GO:0006260">
    <property type="term" value="P:DNA replication"/>
    <property type="evidence" value="ECO:0007669"/>
    <property type="project" value="UniProtKB-KW"/>
</dbReference>
<comment type="subcellular location">
    <subcellularLocation>
        <location evidence="1">Nucleus</location>
    </subcellularLocation>
</comment>
<dbReference type="GO" id="GO:0006281">
    <property type="term" value="P:DNA repair"/>
    <property type="evidence" value="ECO:0007669"/>
    <property type="project" value="UniProtKB-KW"/>
</dbReference>
<dbReference type="AlphaFoldDB" id="A0AAD7V203"/>
<comment type="caution">
    <text evidence="10">The sequence shown here is derived from an EMBL/GenBank/DDBJ whole genome shotgun (WGS) entry which is preliminary data.</text>
</comment>
<feature type="domain" description="Chromatin assembly factor 1 p150 subunit acidic region" evidence="8">
    <location>
        <begin position="238"/>
        <end position="348"/>
    </location>
</feature>
<evidence type="ECO:0000256" key="4">
    <source>
        <dbReference type="ARBA" id="ARBA00023186"/>
    </source>
</evidence>
<evidence type="ECO:0000256" key="3">
    <source>
        <dbReference type="ARBA" id="ARBA00022763"/>
    </source>
</evidence>
<evidence type="ECO:0000256" key="2">
    <source>
        <dbReference type="ARBA" id="ARBA00022705"/>
    </source>
</evidence>
<protein>
    <submittedName>
        <fullName evidence="10">Uncharacterized protein</fullName>
    </submittedName>
</protein>
<evidence type="ECO:0000256" key="6">
    <source>
        <dbReference type="ARBA" id="ARBA00023242"/>
    </source>
</evidence>
<keyword evidence="2" id="KW-0235">DNA replication</keyword>
<feature type="region of interest" description="Disordered" evidence="7">
    <location>
        <begin position="254"/>
        <end position="325"/>
    </location>
</feature>
<sequence>MATHKSLSPIRPAPSDNRQLASAAQQLQTMQLEDRTTAPSPRQPITIEYCKDGKLCYTESKLLAENHPFIHQRIAEFRVHRQQFEATHAASTVTPTFEYPRDYIDLIIALTQDSEESINQLSHRINDVLSPFSRNERFTELFTESIERGIKSCASRAKYGLSPRVLTQLEGGPTMIPHHLSISRWEASDISCLPPDLQAVINHRRHLRSQMSEVITGAFQSLSAEQQLALLHTKHRKSQVVDDIKTKEEIELENERRRKKEEEKRIREEEKKKREEEKRAREEERKKREDERRRREEEKKRKEQSQLRLTSLFTKAPEDKLHTNATLGAELTKTNPSMFPPFYVKEHVSIHRWPGQNVHSPDFYAQLTAYSTNETTPVPVSKDLQQQFLHDLRSRVPKEMQKRGITKSIDLRSALLGPNISEDAFSHQALRMKLLQFCEDVRPAYYGTWTKKSNAVTACNPFGQDHDHIDYEHDSEAEWEPEGEGEEIQSGDEEDEDVSADVMDPDDSNWLVPEGYLSEGEGVDSDDELSGKVSSRPIVRPAKKYTAIRPVAIGPIFDDSDDSEDDTLKQYEIRMLGDVSTPYNPLLLSEDMDITSTPGNSDESTKKAKFTEEQATELMQIIEVGKNDGMTKLISEAKSNKLLQSLPKRQIEMKIKDMAIKEKRGSDTKPSWYMKGSNA</sequence>
<dbReference type="RefSeq" id="XP_058342212.1">
    <property type="nucleotide sequence ID" value="XM_058487135.1"/>
</dbReference>
<dbReference type="GO" id="GO:0005634">
    <property type="term" value="C:nucleus"/>
    <property type="evidence" value="ECO:0007669"/>
    <property type="project" value="UniProtKB-SubCell"/>
</dbReference>
<feature type="region of interest" description="Disordered" evidence="7">
    <location>
        <begin position="1"/>
        <end position="20"/>
    </location>
</feature>
<evidence type="ECO:0000256" key="7">
    <source>
        <dbReference type="SAM" id="MobiDB-lite"/>
    </source>
</evidence>
<evidence type="ECO:0000259" key="8">
    <source>
        <dbReference type="Pfam" id="PF11600"/>
    </source>
</evidence>
<keyword evidence="3" id="KW-0227">DNA damage</keyword>
<feature type="region of interest" description="Disordered" evidence="7">
    <location>
        <begin position="473"/>
        <end position="535"/>
    </location>
</feature>
<evidence type="ECO:0000259" key="9">
    <source>
        <dbReference type="Pfam" id="PF12253"/>
    </source>
</evidence>
<accession>A0AAD7V203</accession>
<dbReference type="PANTHER" id="PTHR15272">
    <property type="entry name" value="CHROMATIN ASSEMBLY FACTOR 1 SUBUNIT A CAF-1 SUBUNIT A"/>
    <property type="match status" value="1"/>
</dbReference>
<dbReference type="GO" id="GO:0033186">
    <property type="term" value="C:CAF-1 complex"/>
    <property type="evidence" value="ECO:0007669"/>
    <property type="project" value="TreeGrafter"/>
</dbReference>
<keyword evidence="6" id="KW-0539">Nucleus</keyword>
<dbReference type="InterPro" id="IPR021644">
    <property type="entry name" value="CAF-1_p150_acidic"/>
</dbReference>
<keyword evidence="4" id="KW-0143">Chaperone</keyword>
<dbReference type="GO" id="GO:0006334">
    <property type="term" value="P:nucleosome assembly"/>
    <property type="evidence" value="ECO:0007669"/>
    <property type="project" value="TreeGrafter"/>
</dbReference>
<dbReference type="Proteomes" id="UP001234581">
    <property type="component" value="Unassembled WGS sequence"/>
</dbReference>
<evidence type="ECO:0000256" key="5">
    <source>
        <dbReference type="ARBA" id="ARBA00023204"/>
    </source>
</evidence>
<dbReference type="Pfam" id="PF11600">
    <property type="entry name" value="CAF1A_acidic"/>
    <property type="match status" value="1"/>
</dbReference>
<dbReference type="PANTHER" id="PTHR15272:SF0">
    <property type="entry name" value="CHROMATIN ASSEMBLY FACTOR 1 SUBUNIT A"/>
    <property type="match status" value="1"/>
</dbReference>
<feature type="compositionally biased region" description="Basic and acidic residues" evidence="7">
    <location>
        <begin position="254"/>
        <end position="305"/>
    </location>
</feature>
<dbReference type="GeneID" id="83214524"/>
<evidence type="ECO:0000313" key="10">
    <source>
        <dbReference type="EMBL" id="KAJ8657299.1"/>
    </source>
</evidence>
<dbReference type="EMBL" id="JARTCD010000033">
    <property type="protein sequence ID" value="KAJ8657299.1"/>
    <property type="molecule type" value="Genomic_DNA"/>
</dbReference>